<feature type="compositionally biased region" description="Basic and acidic residues" evidence="1">
    <location>
        <begin position="68"/>
        <end position="79"/>
    </location>
</feature>
<name>A0A9E1GLZ1_9FIRM</name>
<comment type="caution">
    <text evidence="2">The sequence shown here is derived from an EMBL/GenBank/DDBJ whole genome shotgun (WGS) entry which is preliminary data.</text>
</comment>
<protein>
    <submittedName>
        <fullName evidence="2">Uncharacterized protein</fullName>
    </submittedName>
</protein>
<proteinExistence type="predicted"/>
<organism evidence="2 3">
    <name type="scientific">Faecalibacterium prausnitzii</name>
    <dbReference type="NCBI Taxonomy" id="853"/>
    <lineage>
        <taxon>Bacteria</taxon>
        <taxon>Bacillati</taxon>
        <taxon>Bacillota</taxon>
        <taxon>Clostridia</taxon>
        <taxon>Eubacteriales</taxon>
        <taxon>Oscillospiraceae</taxon>
        <taxon>Faecalibacterium</taxon>
    </lineage>
</organism>
<dbReference type="Proteomes" id="UP000811365">
    <property type="component" value="Unassembled WGS sequence"/>
</dbReference>
<gene>
    <name evidence="2" type="ORF">KH315_12350</name>
</gene>
<evidence type="ECO:0000313" key="3">
    <source>
        <dbReference type="Proteomes" id="UP000811365"/>
    </source>
</evidence>
<feature type="non-terminal residue" evidence="2">
    <location>
        <position position="1"/>
    </location>
</feature>
<accession>A0A9E1GLZ1</accession>
<reference evidence="2" key="1">
    <citation type="submission" date="2021-02" db="EMBL/GenBank/DDBJ databases">
        <title>Infant gut strain persistence is associated with maternal origin, phylogeny, and functional potential including surface adhesion and iron acquisition.</title>
        <authorList>
            <person name="Lou Y.C."/>
        </authorList>
    </citation>
    <scope>NUCLEOTIDE SEQUENCE</scope>
    <source>
        <strain evidence="2">L2_039_000G1_dasL2_039_000G1_maxbin2.maxbin.077</strain>
    </source>
</reference>
<feature type="region of interest" description="Disordered" evidence="1">
    <location>
        <begin position="60"/>
        <end position="79"/>
    </location>
</feature>
<sequence length="79" mass="8971">DDRRLRRKQGGAVGAAVSRTRVPPKARSGRWVQQPVGSSASKSLVVFWFSFDIKRERNLTENQFAPRSKREDAKKTSAR</sequence>
<evidence type="ECO:0000256" key="1">
    <source>
        <dbReference type="SAM" id="MobiDB-lite"/>
    </source>
</evidence>
<dbReference type="AlphaFoldDB" id="A0A9E1GLZ1"/>
<evidence type="ECO:0000313" key="2">
    <source>
        <dbReference type="EMBL" id="MBS6622932.1"/>
    </source>
</evidence>
<dbReference type="EMBL" id="JAGZYH010000057">
    <property type="protein sequence ID" value="MBS6622932.1"/>
    <property type="molecule type" value="Genomic_DNA"/>
</dbReference>
<feature type="region of interest" description="Disordered" evidence="1">
    <location>
        <begin position="1"/>
        <end position="34"/>
    </location>
</feature>